<dbReference type="SUPFAM" id="SSF53850">
    <property type="entry name" value="Periplasmic binding protein-like II"/>
    <property type="match status" value="1"/>
</dbReference>
<dbReference type="PANTHER" id="PTHR43649">
    <property type="entry name" value="ARABINOSE-BINDING PROTEIN-RELATED"/>
    <property type="match status" value="1"/>
</dbReference>
<sequence length="447" mass="48510">MKKALLAMTAILALGTTAACGGSKDNGNAAPSASSSASDTPSSSPSASPEASKAAPTKVELKIFLGGLDRFREQFDGYFEKFAEKEKQEKNITVTFNSEYPGSDNAPQILKTRLATGDVPDIFSVHAVNEIPSYYKAGYLADLSDQPLAGKLLDGIKPIVSADGKVVAVPMESLAWGYLYNKTIFKEQGLTPPSTLSEMKTVVQKLKDAKITPFELSYKESWIPQLFLPLTVGGLVNSTHPDFLDKMNKGEGSFAEIQEMFDIIDLVNANGTNRAFEKSNDDGSADFASGKAAMWIQGPWNADAILKVNDKFELGVAPLPISDDAKSTLINTSVSTSLATSPDSKNKEVALDLLNFILDDQASNDLYQSLKFNPVSKNHTFKPYSWVEDASAYVNKGESYQDPTIPQAVKDESGKALQSYFDKKMSKEEVIKDLDKTWKDANANASK</sequence>
<evidence type="ECO:0000313" key="9">
    <source>
        <dbReference type="EMBL" id="MBB6671546.1"/>
    </source>
</evidence>
<feature type="compositionally biased region" description="Low complexity" evidence="7">
    <location>
        <begin position="29"/>
        <end position="53"/>
    </location>
</feature>
<evidence type="ECO:0000256" key="1">
    <source>
        <dbReference type="ARBA" id="ARBA00004196"/>
    </source>
</evidence>
<evidence type="ECO:0000256" key="7">
    <source>
        <dbReference type="SAM" id="MobiDB-lite"/>
    </source>
</evidence>
<feature type="chain" id="PRO_5039276776" description="Probable sugar-binding periplasmic protein" evidence="8">
    <location>
        <begin position="19"/>
        <end position="447"/>
    </location>
</feature>
<feature type="region of interest" description="Disordered" evidence="7">
    <location>
        <begin position="21"/>
        <end position="53"/>
    </location>
</feature>
<comment type="similarity">
    <text evidence="2">Belongs to the bacterial solute-binding protein 1 family.</text>
</comment>
<evidence type="ECO:0000256" key="4">
    <source>
        <dbReference type="ARBA" id="ARBA00022729"/>
    </source>
</evidence>
<protein>
    <recommendedName>
        <fullName evidence="6">Probable sugar-binding periplasmic protein</fullName>
    </recommendedName>
</protein>
<keyword evidence="4 8" id="KW-0732">Signal</keyword>
<evidence type="ECO:0000256" key="2">
    <source>
        <dbReference type="ARBA" id="ARBA00008520"/>
    </source>
</evidence>
<dbReference type="InterPro" id="IPR050490">
    <property type="entry name" value="Bact_solute-bd_prot1"/>
</dbReference>
<comment type="function">
    <text evidence="5">Part of a binding-protein-dependent transport system for a sugar.</text>
</comment>
<keyword evidence="3" id="KW-0813">Transport</keyword>
<proteinExistence type="inferred from homology"/>
<keyword evidence="10" id="KW-1185">Reference proteome</keyword>
<comment type="subcellular location">
    <subcellularLocation>
        <location evidence="1">Cell envelope</location>
    </subcellularLocation>
</comment>
<evidence type="ECO:0000256" key="8">
    <source>
        <dbReference type="SAM" id="SignalP"/>
    </source>
</evidence>
<name>A0A7X0VF81_9BACL</name>
<evidence type="ECO:0000313" key="10">
    <source>
        <dbReference type="Proteomes" id="UP000547209"/>
    </source>
</evidence>
<evidence type="ECO:0000256" key="3">
    <source>
        <dbReference type="ARBA" id="ARBA00022448"/>
    </source>
</evidence>
<evidence type="ECO:0000256" key="6">
    <source>
        <dbReference type="ARBA" id="ARBA00049753"/>
    </source>
</evidence>
<comment type="caution">
    <text evidence="9">The sequence shown here is derived from an EMBL/GenBank/DDBJ whole genome shotgun (WGS) entry which is preliminary data.</text>
</comment>
<dbReference type="Pfam" id="PF01547">
    <property type="entry name" value="SBP_bac_1"/>
    <property type="match status" value="1"/>
</dbReference>
<dbReference type="AlphaFoldDB" id="A0A7X0VF81"/>
<evidence type="ECO:0000256" key="5">
    <source>
        <dbReference type="ARBA" id="ARBA00049629"/>
    </source>
</evidence>
<dbReference type="EMBL" id="JACJVP010000022">
    <property type="protein sequence ID" value="MBB6671546.1"/>
    <property type="molecule type" value="Genomic_DNA"/>
</dbReference>
<dbReference type="RefSeq" id="WP_185143030.1">
    <property type="nucleotide sequence ID" value="NZ_JACJVP010000022.1"/>
</dbReference>
<gene>
    <name evidence="9" type="ORF">H7C19_12720</name>
</gene>
<dbReference type="PROSITE" id="PS51257">
    <property type="entry name" value="PROKAR_LIPOPROTEIN"/>
    <property type="match status" value="1"/>
</dbReference>
<feature type="signal peptide" evidence="8">
    <location>
        <begin position="1"/>
        <end position="18"/>
    </location>
</feature>
<reference evidence="9 10" key="1">
    <citation type="submission" date="2020-08" db="EMBL/GenBank/DDBJ databases">
        <title>Cohnella phylogeny.</title>
        <authorList>
            <person name="Dunlap C."/>
        </authorList>
    </citation>
    <scope>NUCLEOTIDE SEQUENCE [LARGE SCALE GENOMIC DNA]</scope>
    <source>
        <strain evidence="9 10">DSM 28246</strain>
    </source>
</reference>
<dbReference type="PANTHER" id="PTHR43649:SF28">
    <property type="entry name" value="BINDING PROTEIN COMPONENT OF ABC SUGAR TRANSPORTER-RELATED"/>
    <property type="match status" value="1"/>
</dbReference>
<dbReference type="InterPro" id="IPR006059">
    <property type="entry name" value="SBP"/>
</dbReference>
<organism evidence="9 10">
    <name type="scientific">Cohnella nanjingensis</name>
    <dbReference type="NCBI Taxonomy" id="1387779"/>
    <lineage>
        <taxon>Bacteria</taxon>
        <taxon>Bacillati</taxon>
        <taxon>Bacillota</taxon>
        <taxon>Bacilli</taxon>
        <taxon>Bacillales</taxon>
        <taxon>Paenibacillaceae</taxon>
        <taxon>Cohnella</taxon>
    </lineage>
</organism>
<accession>A0A7X0VF81</accession>
<dbReference type="Proteomes" id="UP000547209">
    <property type="component" value="Unassembled WGS sequence"/>
</dbReference>
<dbReference type="Gene3D" id="3.40.190.10">
    <property type="entry name" value="Periplasmic binding protein-like II"/>
    <property type="match status" value="2"/>
</dbReference>
<dbReference type="GO" id="GO:0030313">
    <property type="term" value="C:cell envelope"/>
    <property type="evidence" value="ECO:0007669"/>
    <property type="project" value="UniProtKB-SubCell"/>
</dbReference>